<organism evidence="2 3">
    <name type="scientific">Rubrobacter radiotolerans</name>
    <name type="common">Arthrobacter radiotolerans</name>
    <dbReference type="NCBI Taxonomy" id="42256"/>
    <lineage>
        <taxon>Bacteria</taxon>
        <taxon>Bacillati</taxon>
        <taxon>Actinomycetota</taxon>
        <taxon>Rubrobacteria</taxon>
        <taxon>Rubrobacterales</taxon>
        <taxon>Rubrobacteraceae</taxon>
        <taxon>Rubrobacter</taxon>
    </lineage>
</organism>
<name>A0A023X642_RUBRA</name>
<gene>
    <name evidence="2" type="ORF">RradSPS_2388</name>
</gene>
<evidence type="ECO:0000313" key="3">
    <source>
        <dbReference type="Proteomes" id="UP000025229"/>
    </source>
</evidence>
<keyword evidence="3" id="KW-1185">Reference proteome</keyword>
<evidence type="ECO:0000313" key="2">
    <source>
        <dbReference type="EMBL" id="AHY47671.1"/>
    </source>
</evidence>
<proteinExistence type="predicted"/>
<accession>A0A023X642</accession>
<dbReference type="EMBL" id="CP007514">
    <property type="protein sequence ID" value="AHY47671.1"/>
    <property type="molecule type" value="Genomic_DNA"/>
</dbReference>
<dbReference type="KEGG" id="rrd:RradSPS_2388"/>
<dbReference type="AlphaFoldDB" id="A0A023X642"/>
<dbReference type="Pfam" id="PF11866">
    <property type="entry name" value="DUF3386"/>
    <property type="match status" value="1"/>
</dbReference>
<dbReference type="eggNOG" id="ENOG503316G">
    <property type="taxonomic scope" value="Bacteria"/>
</dbReference>
<dbReference type="InterPro" id="IPR021809">
    <property type="entry name" value="DUF3386"/>
</dbReference>
<dbReference type="Proteomes" id="UP000025229">
    <property type="component" value="Chromosome"/>
</dbReference>
<reference evidence="2 3" key="1">
    <citation type="submission" date="2014-03" db="EMBL/GenBank/DDBJ databases">
        <title>Complete genome sequence of the Radio-Resistant Rubrobacter radiotolerans RSPS-4.</title>
        <authorList>
            <person name="Egas C.C."/>
            <person name="Barroso C.C."/>
            <person name="Froufe H.J.C."/>
            <person name="Pacheco J.J."/>
            <person name="Albuquerque L.L."/>
            <person name="da Costa M.M.S."/>
        </authorList>
    </citation>
    <scope>NUCLEOTIDE SEQUENCE [LARGE SCALE GENOMIC DNA]</scope>
    <source>
        <strain evidence="2 3">RSPS-4</strain>
    </source>
</reference>
<sequence length="237" mass="27400">MGRRGRREVHRARPGGLEGLNDEAAHRLMRRAYEAEYRYPEGFCGFRAKMHYAWDGEGWGGAVEVRNPADIRYTGAAGRVDDHLRWEIASMIGHRWRIPYERAEGSLRLTLDARENPAGRTVRVEDGLDSVYRIRSGRIEQVERAFGDLRFTIQVQERLHTEGDKTLPVHYCIVYWSRENDRLVRTDIYRDGYVAVEGVYLPLSRRITTADDSGTTNRSVHFRDHEPLSRVGRRAAS</sequence>
<protein>
    <submittedName>
        <fullName evidence="2">Uncharacterized protein</fullName>
    </submittedName>
</protein>
<dbReference type="STRING" id="42256.RradSPS_2388"/>
<evidence type="ECO:0000256" key="1">
    <source>
        <dbReference type="SAM" id="MobiDB-lite"/>
    </source>
</evidence>
<feature type="region of interest" description="Disordered" evidence="1">
    <location>
        <begin position="211"/>
        <end position="237"/>
    </location>
</feature>
<dbReference type="HOGENOM" id="CLU_091325_1_0_11"/>